<evidence type="ECO:0000313" key="1">
    <source>
        <dbReference type="EMBL" id="GAH25965.1"/>
    </source>
</evidence>
<accession>X1F087</accession>
<dbReference type="EMBL" id="BARU01003653">
    <property type="protein sequence ID" value="GAH25965.1"/>
    <property type="molecule type" value="Genomic_DNA"/>
</dbReference>
<sequence>MIFIGGSCVGYGNTTPETTVNEIRFVIKTDIHSAHNWEWVDKSLASRTKMIINVESHTRGWDKGWESEANLRSFTESILTTLIAKAYNKYGITLGKLKRFCRTTFDNEANEIYSPYEYGYYLDIFYSQVGGRFDIGAGNFGNNRKDYYEYICRVHKTSFSVLDIHMQNGWETKSKIIDNAKWYRELATKYVKRLSCTEANDTENNIWTASGFDILHYQLVKAIEIGCEDFCTIFIKQPNDGRGA</sequence>
<name>X1F087_9ZZZZ</name>
<protein>
    <submittedName>
        <fullName evidence="1">Uncharacterized protein</fullName>
    </submittedName>
</protein>
<comment type="caution">
    <text evidence="1">The sequence shown here is derived from an EMBL/GenBank/DDBJ whole genome shotgun (WGS) entry which is preliminary data.</text>
</comment>
<feature type="non-terminal residue" evidence="1">
    <location>
        <position position="244"/>
    </location>
</feature>
<dbReference type="AlphaFoldDB" id="X1F087"/>
<gene>
    <name evidence="1" type="ORF">S03H2_07780</name>
</gene>
<organism evidence="1">
    <name type="scientific">marine sediment metagenome</name>
    <dbReference type="NCBI Taxonomy" id="412755"/>
    <lineage>
        <taxon>unclassified sequences</taxon>
        <taxon>metagenomes</taxon>
        <taxon>ecological metagenomes</taxon>
    </lineage>
</organism>
<reference evidence="1" key="1">
    <citation type="journal article" date="2014" name="Front. Microbiol.">
        <title>High frequency of phylogenetically diverse reductive dehalogenase-homologous genes in deep subseafloor sedimentary metagenomes.</title>
        <authorList>
            <person name="Kawai M."/>
            <person name="Futagami T."/>
            <person name="Toyoda A."/>
            <person name="Takaki Y."/>
            <person name="Nishi S."/>
            <person name="Hori S."/>
            <person name="Arai W."/>
            <person name="Tsubouchi T."/>
            <person name="Morono Y."/>
            <person name="Uchiyama I."/>
            <person name="Ito T."/>
            <person name="Fujiyama A."/>
            <person name="Inagaki F."/>
            <person name="Takami H."/>
        </authorList>
    </citation>
    <scope>NUCLEOTIDE SEQUENCE</scope>
    <source>
        <strain evidence="1">Expedition CK06-06</strain>
    </source>
</reference>
<proteinExistence type="predicted"/>